<evidence type="ECO:0000313" key="8">
    <source>
        <dbReference type="Proteomes" id="UP001461341"/>
    </source>
</evidence>
<feature type="binding site" evidence="5">
    <location>
        <begin position="167"/>
        <end position="171"/>
    </location>
    <ligand>
        <name>ATP</name>
        <dbReference type="ChEBI" id="CHEBI:30616"/>
    </ligand>
</feature>
<gene>
    <name evidence="7" type="ORF">QBE54_03615</name>
</gene>
<keyword evidence="3 5" id="KW-0418">Kinase</keyword>
<evidence type="ECO:0000256" key="4">
    <source>
        <dbReference type="ARBA" id="ARBA00022840"/>
    </source>
</evidence>
<organism evidence="7 8">
    <name type="scientific">Thermatribacter velox</name>
    <dbReference type="NCBI Taxonomy" id="3039681"/>
    <lineage>
        <taxon>Bacteria</taxon>
        <taxon>Pseudomonadati</taxon>
        <taxon>Atribacterota</taxon>
        <taxon>Atribacteria</taxon>
        <taxon>Atribacterales</taxon>
        <taxon>Thermatribacteraceae</taxon>
        <taxon>Thermatribacter</taxon>
    </lineage>
</organism>
<dbReference type="InterPro" id="IPR014746">
    <property type="entry name" value="Gln_synth/guanido_kin_cat_dom"/>
</dbReference>
<comment type="caution">
    <text evidence="5">Lacks conserved residue(s) required for the propagation of feature annotation.</text>
</comment>
<feature type="binding site" evidence="5">
    <location>
        <begin position="199"/>
        <end position="204"/>
    </location>
    <ligand>
        <name>ATP</name>
        <dbReference type="ChEBI" id="CHEBI:30616"/>
    </ligand>
</feature>
<feature type="domain" description="Phosphagen kinase C-terminal" evidence="6">
    <location>
        <begin position="129"/>
        <end position="245"/>
    </location>
</feature>
<accession>A0ABZ2YER4</accession>
<dbReference type="Pfam" id="PF00217">
    <property type="entry name" value="ATP-gua_Ptrans"/>
    <property type="match status" value="1"/>
</dbReference>
<dbReference type="InterPro" id="IPR000749">
    <property type="entry name" value="ATP-guanido_PTrfase"/>
</dbReference>
<evidence type="ECO:0000256" key="5">
    <source>
        <dbReference type="PROSITE-ProRule" id="PRU00843"/>
    </source>
</evidence>
<reference evidence="7 8" key="1">
    <citation type="submission" date="2023-03" db="EMBL/GenBank/DDBJ databases">
        <title>Novel Species.</title>
        <authorList>
            <person name="Ma S."/>
        </authorList>
    </citation>
    <scope>NUCLEOTIDE SEQUENCE [LARGE SCALE GENOMIC DNA]</scope>
    <source>
        <strain evidence="7 8">B11</strain>
    </source>
</reference>
<proteinExistence type="inferred from homology"/>
<keyword evidence="2 5" id="KW-0547">Nucleotide-binding</keyword>
<sequence length="332" mass="38767">MKLSQKSYSSRFGWQSCAMQAGVLYVRNLAGYPFASGASNIWREEVVCRFREIFEKHLAKKGFSWLWLDKESEKTCKRWRKSLFVMPALHDTSRNKVLVFKGDQGILVNYWDHFRMFAETEDFVHLHTCFLKVDRLESLLGKHFEFAFDEKIGFLTAFPEQAGTGLQVVVRVHLPAISFLYGVDKLYQWLKEKDGMLVRGFGGGEKILAHVFEISNYFTLGLSEGELVKMIKEFSSSLCRWEREVRASFLSDTRRKKKLLDRIRFLHSLCSKDDKPDFFLEYASLFFLAQQLGIMVEAEGFNLLKTDAVYREEFLPILSFLKSKRGRIIQYV</sequence>
<name>A0ABZ2YER4_9BACT</name>
<evidence type="ECO:0000259" key="6">
    <source>
        <dbReference type="PROSITE" id="PS51510"/>
    </source>
</evidence>
<dbReference type="SUPFAM" id="SSF55931">
    <property type="entry name" value="Glutamine synthetase/guanido kinase"/>
    <property type="match status" value="1"/>
</dbReference>
<dbReference type="Proteomes" id="UP001461341">
    <property type="component" value="Chromosome"/>
</dbReference>
<dbReference type="PANTHER" id="PTHR11547">
    <property type="entry name" value="ARGININE OR CREATINE KINASE"/>
    <property type="match status" value="1"/>
</dbReference>
<dbReference type="PROSITE" id="PS51510">
    <property type="entry name" value="PHOSPHAGEN_KINASE_C"/>
    <property type="match status" value="1"/>
</dbReference>
<keyword evidence="4 5" id="KW-0067">ATP-binding</keyword>
<evidence type="ECO:0000313" key="7">
    <source>
        <dbReference type="EMBL" id="WZL76828.1"/>
    </source>
</evidence>
<dbReference type="PANTHER" id="PTHR11547:SF38">
    <property type="entry name" value="ARGININE KINASE 1-RELATED"/>
    <property type="match status" value="1"/>
</dbReference>
<evidence type="ECO:0000256" key="1">
    <source>
        <dbReference type="ARBA" id="ARBA00022679"/>
    </source>
</evidence>
<protein>
    <recommendedName>
        <fullName evidence="6">Phosphagen kinase C-terminal domain-containing protein</fullName>
    </recommendedName>
</protein>
<comment type="similarity">
    <text evidence="5">Belongs to the ATP:guanido phosphotransferase family.</text>
</comment>
<dbReference type="EMBL" id="CP121689">
    <property type="protein sequence ID" value="WZL76828.1"/>
    <property type="molecule type" value="Genomic_DNA"/>
</dbReference>
<keyword evidence="1 5" id="KW-0808">Transferase</keyword>
<evidence type="ECO:0000256" key="2">
    <source>
        <dbReference type="ARBA" id="ARBA00022741"/>
    </source>
</evidence>
<keyword evidence="8" id="KW-1185">Reference proteome</keyword>
<dbReference type="RefSeq" id="WP_369018992.1">
    <property type="nucleotide sequence ID" value="NZ_CP121689.1"/>
</dbReference>
<dbReference type="Gene3D" id="3.30.590.10">
    <property type="entry name" value="Glutamine synthetase/guanido kinase, catalytic domain"/>
    <property type="match status" value="1"/>
</dbReference>
<dbReference type="InterPro" id="IPR022414">
    <property type="entry name" value="ATP-guanido_PTrfase_cat"/>
</dbReference>
<evidence type="ECO:0000256" key="3">
    <source>
        <dbReference type="ARBA" id="ARBA00022777"/>
    </source>
</evidence>